<evidence type="ECO:0000259" key="1">
    <source>
        <dbReference type="PROSITE" id="PS50075"/>
    </source>
</evidence>
<dbReference type="InterPro" id="IPR036736">
    <property type="entry name" value="ACP-like_sf"/>
</dbReference>
<dbReference type="PROSITE" id="PS50075">
    <property type="entry name" value="CARRIER"/>
    <property type="match status" value="1"/>
</dbReference>
<evidence type="ECO:0000313" key="2">
    <source>
        <dbReference type="EMBL" id="TDG37706.1"/>
    </source>
</evidence>
<dbReference type="InterPro" id="IPR009081">
    <property type="entry name" value="PP-bd_ACP"/>
</dbReference>
<comment type="caution">
    <text evidence="2">The sequence shown here is derived from an EMBL/GenBank/DDBJ whole genome shotgun (WGS) entry which is preliminary data.</text>
</comment>
<dbReference type="RefSeq" id="WP_133260794.1">
    <property type="nucleotide sequence ID" value="NZ_SJCY01000001.1"/>
</dbReference>
<dbReference type="AlphaFoldDB" id="A0A4R5MPZ2"/>
<dbReference type="EMBL" id="SJCY01000001">
    <property type="protein sequence ID" value="TDG37706.1"/>
    <property type="molecule type" value="Genomic_DNA"/>
</dbReference>
<protein>
    <submittedName>
        <fullName evidence="2">Acyl carrier protein</fullName>
    </submittedName>
</protein>
<proteinExistence type="predicted"/>
<feature type="domain" description="Carrier" evidence="1">
    <location>
        <begin position="1"/>
        <end position="76"/>
    </location>
</feature>
<dbReference type="Gene3D" id="1.10.1200.10">
    <property type="entry name" value="ACP-like"/>
    <property type="match status" value="1"/>
</dbReference>
<sequence length="76" mass="8668">MEITTFLQNFADILDDTDATLVTAETDFRDLEEWDSMTALSLIAMVDEEYDVKLTGEDIKTSKTIQNLFEKVNSKV</sequence>
<dbReference type="Pfam" id="PF00550">
    <property type="entry name" value="PP-binding"/>
    <property type="match status" value="1"/>
</dbReference>
<dbReference type="SUPFAM" id="SSF47336">
    <property type="entry name" value="ACP-like"/>
    <property type="match status" value="1"/>
</dbReference>
<keyword evidence="3" id="KW-1185">Reference proteome</keyword>
<organism evidence="2 3">
    <name type="scientific">Pedobacter changchengzhani</name>
    <dbReference type="NCBI Taxonomy" id="2529274"/>
    <lineage>
        <taxon>Bacteria</taxon>
        <taxon>Pseudomonadati</taxon>
        <taxon>Bacteroidota</taxon>
        <taxon>Sphingobacteriia</taxon>
        <taxon>Sphingobacteriales</taxon>
        <taxon>Sphingobacteriaceae</taxon>
        <taxon>Pedobacter</taxon>
    </lineage>
</organism>
<dbReference type="OrthoDB" id="675004at2"/>
<reference evidence="2 3" key="1">
    <citation type="submission" date="2019-02" db="EMBL/GenBank/DDBJ databases">
        <title>Pedobacter sp. nov., a novel speices isolated from soil of pinguins habitat in Antarcitica.</title>
        <authorList>
            <person name="He R.-H."/>
        </authorList>
    </citation>
    <scope>NUCLEOTIDE SEQUENCE [LARGE SCALE GENOMIC DNA]</scope>
    <source>
        <strain evidence="2 3">E01020</strain>
    </source>
</reference>
<name>A0A4R5MPZ2_9SPHI</name>
<gene>
    <name evidence="2" type="ORF">EZJ43_01020</name>
</gene>
<accession>A0A4R5MPZ2</accession>
<evidence type="ECO:0000313" key="3">
    <source>
        <dbReference type="Proteomes" id="UP000295668"/>
    </source>
</evidence>
<dbReference type="Proteomes" id="UP000295668">
    <property type="component" value="Unassembled WGS sequence"/>
</dbReference>